<feature type="compositionally biased region" description="Basic residues" evidence="1">
    <location>
        <begin position="17"/>
        <end position="30"/>
    </location>
</feature>
<feature type="region of interest" description="Disordered" evidence="1">
    <location>
        <begin position="1"/>
        <end position="41"/>
    </location>
</feature>
<keyword evidence="2" id="KW-0812">Transmembrane</keyword>
<proteinExistence type="predicted"/>
<gene>
    <name evidence="3" type="ORF">SI65_01127</name>
</gene>
<evidence type="ECO:0000256" key="2">
    <source>
        <dbReference type="SAM" id="Phobius"/>
    </source>
</evidence>
<name>A0A1E3BRH0_ASPCR</name>
<dbReference type="OrthoDB" id="5398396at2759"/>
<keyword evidence="2" id="KW-0472">Membrane</keyword>
<sequence length="181" mass="20300">MVWFDKGSTVSSNSNSRSHRRRSPSHRSHSRSNSNMYKHQAASVHSVPSNYNYAYGSDSNVNAPSTVSGRKSPSVYSGTTAASSSTRRRAKPRKGFVKRVVRTIRQVLRDIYDYAREFPYRTFFMVIVPLIATGVLQKLLGFIGIKLPKRIFGRLAKPPSFDGLKAHVIALIRVAKWAVKS</sequence>
<reference evidence="3 4" key="1">
    <citation type="journal article" date="2016" name="BMC Genomics">
        <title>Comparative genomic and transcriptomic analyses of the Fuzhuan brick tea-fermentation fungus Aspergillus cristatus.</title>
        <authorList>
            <person name="Ge Y."/>
            <person name="Wang Y."/>
            <person name="Liu Y."/>
            <person name="Tan Y."/>
            <person name="Ren X."/>
            <person name="Zhang X."/>
            <person name="Hyde K.D."/>
            <person name="Liu Y."/>
            <person name="Liu Z."/>
        </authorList>
    </citation>
    <scope>NUCLEOTIDE SEQUENCE [LARGE SCALE GENOMIC DNA]</scope>
    <source>
        <strain evidence="3 4">GZAAS20.1005</strain>
    </source>
</reference>
<keyword evidence="4" id="KW-1185">Reference proteome</keyword>
<feature type="transmembrane region" description="Helical" evidence="2">
    <location>
        <begin position="123"/>
        <end position="145"/>
    </location>
</feature>
<dbReference type="Proteomes" id="UP000094569">
    <property type="component" value="Unassembled WGS sequence"/>
</dbReference>
<evidence type="ECO:0000313" key="3">
    <source>
        <dbReference type="EMBL" id="ODM23538.1"/>
    </source>
</evidence>
<accession>A0A1E3BRH0</accession>
<feature type="region of interest" description="Disordered" evidence="1">
    <location>
        <begin position="64"/>
        <end position="94"/>
    </location>
</feature>
<feature type="compositionally biased region" description="Polar residues" evidence="1">
    <location>
        <begin position="64"/>
        <end position="78"/>
    </location>
</feature>
<dbReference type="AlphaFoldDB" id="A0A1E3BRH0"/>
<comment type="caution">
    <text evidence="3">The sequence shown here is derived from an EMBL/GenBank/DDBJ whole genome shotgun (WGS) entry which is preliminary data.</text>
</comment>
<evidence type="ECO:0000256" key="1">
    <source>
        <dbReference type="SAM" id="MobiDB-lite"/>
    </source>
</evidence>
<dbReference type="EMBL" id="JXNT01000001">
    <property type="protein sequence ID" value="ODM23538.1"/>
    <property type="molecule type" value="Genomic_DNA"/>
</dbReference>
<dbReference type="VEuPathDB" id="FungiDB:SI65_01127"/>
<organism evidence="3 4">
    <name type="scientific">Aspergillus cristatus</name>
    <name type="common">Chinese Fuzhuan brick tea-fermentation fungus</name>
    <name type="synonym">Eurotium cristatum</name>
    <dbReference type="NCBI Taxonomy" id="573508"/>
    <lineage>
        <taxon>Eukaryota</taxon>
        <taxon>Fungi</taxon>
        <taxon>Dikarya</taxon>
        <taxon>Ascomycota</taxon>
        <taxon>Pezizomycotina</taxon>
        <taxon>Eurotiomycetes</taxon>
        <taxon>Eurotiomycetidae</taxon>
        <taxon>Eurotiales</taxon>
        <taxon>Aspergillaceae</taxon>
        <taxon>Aspergillus</taxon>
        <taxon>Aspergillus subgen. Aspergillus</taxon>
    </lineage>
</organism>
<protein>
    <submittedName>
        <fullName evidence="3">Uncharacterized protein</fullName>
    </submittedName>
</protein>
<evidence type="ECO:0000313" key="4">
    <source>
        <dbReference type="Proteomes" id="UP000094569"/>
    </source>
</evidence>
<keyword evidence="2" id="KW-1133">Transmembrane helix</keyword>